<dbReference type="OrthoDB" id="6437148at2759"/>
<comment type="caution">
    <text evidence="2">The sequence shown here is derived from an EMBL/GenBank/DDBJ whole genome shotgun (WGS) entry which is preliminary data.</text>
</comment>
<name>A0A4Y2NYH1_ARAVE</name>
<evidence type="ECO:0000259" key="1">
    <source>
        <dbReference type="Pfam" id="PF14529"/>
    </source>
</evidence>
<organism evidence="2 3">
    <name type="scientific">Araneus ventricosus</name>
    <name type="common">Orbweaver spider</name>
    <name type="synonym">Epeira ventricosa</name>
    <dbReference type="NCBI Taxonomy" id="182803"/>
    <lineage>
        <taxon>Eukaryota</taxon>
        <taxon>Metazoa</taxon>
        <taxon>Ecdysozoa</taxon>
        <taxon>Arthropoda</taxon>
        <taxon>Chelicerata</taxon>
        <taxon>Arachnida</taxon>
        <taxon>Araneae</taxon>
        <taxon>Araneomorphae</taxon>
        <taxon>Entelegynae</taxon>
        <taxon>Araneoidea</taxon>
        <taxon>Araneidae</taxon>
        <taxon>Araneus</taxon>
    </lineage>
</organism>
<dbReference type="AlphaFoldDB" id="A0A4Y2NYH1"/>
<accession>A0A4Y2NYH1</accession>
<dbReference type="InterPro" id="IPR036691">
    <property type="entry name" value="Endo/exonu/phosph_ase_sf"/>
</dbReference>
<proteinExistence type="predicted"/>
<dbReference type="GO" id="GO:0003824">
    <property type="term" value="F:catalytic activity"/>
    <property type="evidence" value="ECO:0007669"/>
    <property type="project" value="InterPro"/>
</dbReference>
<dbReference type="Proteomes" id="UP000499080">
    <property type="component" value="Unassembled WGS sequence"/>
</dbReference>
<reference evidence="2 3" key="1">
    <citation type="journal article" date="2019" name="Sci. Rep.">
        <title>Orb-weaving spider Araneus ventricosus genome elucidates the spidroin gene catalogue.</title>
        <authorList>
            <person name="Kono N."/>
            <person name="Nakamura H."/>
            <person name="Ohtoshi R."/>
            <person name="Moran D.A.P."/>
            <person name="Shinohara A."/>
            <person name="Yoshida Y."/>
            <person name="Fujiwara M."/>
            <person name="Mori M."/>
            <person name="Tomita M."/>
            <person name="Arakawa K."/>
        </authorList>
    </citation>
    <scope>NUCLEOTIDE SEQUENCE [LARGE SCALE GENOMIC DNA]</scope>
</reference>
<dbReference type="InterPro" id="IPR005135">
    <property type="entry name" value="Endo/exonuclease/phosphatase"/>
</dbReference>
<dbReference type="Gene3D" id="3.60.10.10">
    <property type="entry name" value="Endonuclease/exonuclease/phosphatase"/>
    <property type="match status" value="1"/>
</dbReference>
<gene>
    <name evidence="2" type="ORF">AVEN_80816_1</name>
</gene>
<dbReference type="Pfam" id="PF14529">
    <property type="entry name" value="Exo_endo_phos_2"/>
    <property type="match status" value="1"/>
</dbReference>
<feature type="domain" description="Endonuclease/exonuclease/phosphatase" evidence="1">
    <location>
        <begin position="86"/>
        <end position="164"/>
    </location>
</feature>
<dbReference type="SUPFAM" id="SSF56219">
    <property type="entry name" value="DNase I-like"/>
    <property type="match status" value="1"/>
</dbReference>
<sequence length="181" mass="20147">MTNTPPTPQSQQIEILTKCVSQHLIIAQEPYVYTGAIAGTPQRWAKWSSKNKKAVILDPISLSPVVLTPKENGIAIKINLNKKPCTIVSAYSSPLEEVENTLQDLQEYINYINNEDFIIGADLNGQHHNWGYSYTSPRGRAIDNLIGSCRATLLNTEDAPPSFIIQMAQWEGQICPFPAHQ</sequence>
<evidence type="ECO:0000313" key="3">
    <source>
        <dbReference type="Proteomes" id="UP000499080"/>
    </source>
</evidence>
<evidence type="ECO:0000313" key="2">
    <source>
        <dbReference type="EMBL" id="GBN43350.1"/>
    </source>
</evidence>
<dbReference type="EMBL" id="BGPR01009960">
    <property type="protein sequence ID" value="GBN43350.1"/>
    <property type="molecule type" value="Genomic_DNA"/>
</dbReference>
<protein>
    <recommendedName>
        <fullName evidence="1">Endonuclease/exonuclease/phosphatase domain-containing protein</fullName>
    </recommendedName>
</protein>
<keyword evidence="3" id="KW-1185">Reference proteome</keyword>